<comment type="caution">
    <text evidence="8">The sequence shown here is derived from an EMBL/GenBank/DDBJ whole genome shotgun (WGS) entry which is preliminary data.</text>
</comment>
<dbReference type="SUPFAM" id="SSF55874">
    <property type="entry name" value="ATPase domain of HSP90 chaperone/DNA topoisomerase II/histidine kinase"/>
    <property type="match status" value="1"/>
</dbReference>
<proteinExistence type="predicted"/>
<accession>A0ABT6FBC9</accession>
<evidence type="ECO:0000256" key="5">
    <source>
        <dbReference type="ARBA" id="ARBA00023163"/>
    </source>
</evidence>
<dbReference type="EMBL" id="JARRAG010000002">
    <property type="protein sequence ID" value="MDG3004897.1"/>
    <property type="molecule type" value="Genomic_DNA"/>
</dbReference>
<evidence type="ECO:0000313" key="8">
    <source>
        <dbReference type="EMBL" id="MDG3004897.1"/>
    </source>
</evidence>
<dbReference type="Gene3D" id="3.40.50.2300">
    <property type="match status" value="1"/>
</dbReference>
<name>A0ABT6FBC9_9BACT</name>
<dbReference type="InterPro" id="IPR011006">
    <property type="entry name" value="CheY-like_superfamily"/>
</dbReference>
<keyword evidence="9" id="KW-1185">Reference proteome</keyword>
<gene>
    <name evidence="8" type="ORF">PZE19_14010</name>
</gene>
<dbReference type="RefSeq" id="WP_277861248.1">
    <property type="nucleotide sequence ID" value="NZ_JARRAG010000002.1"/>
</dbReference>
<dbReference type="InterPro" id="IPR039420">
    <property type="entry name" value="WalR-like"/>
</dbReference>
<evidence type="ECO:0000313" key="9">
    <source>
        <dbReference type="Proteomes" id="UP001216907"/>
    </source>
</evidence>
<protein>
    <submittedName>
        <fullName evidence="8">Response regulator</fullName>
    </submittedName>
</protein>
<evidence type="ECO:0000259" key="7">
    <source>
        <dbReference type="PROSITE" id="PS50110"/>
    </source>
</evidence>
<keyword evidence="5" id="KW-0804">Transcription</keyword>
<dbReference type="PANTHER" id="PTHR48111">
    <property type="entry name" value="REGULATOR OF RPOS"/>
    <property type="match status" value="1"/>
</dbReference>
<dbReference type="CDD" id="cd16936">
    <property type="entry name" value="HATPase_RsbW-like"/>
    <property type="match status" value="1"/>
</dbReference>
<feature type="modified residue" description="4-aspartylphosphate" evidence="6">
    <location>
        <position position="76"/>
    </location>
</feature>
<evidence type="ECO:0000256" key="3">
    <source>
        <dbReference type="ARBA" id="ARBA00023015"/>
    </source>
</evidence>
<keyword evidence="3" id="KW-0805">Transcription regulation</keyword>
<feature type="domain" description="Response regulatory" evidence="7">
    <location>
        <begin position="26"/>
        <end position="141"/>
    </location>
</feature>
<dbReference type="Pfam" id="PF13581">
    <property type="entry name" value="HATPase_c_2"/>
    <property type="match status" value="1"/>
</dbReference>
<organism evidence="8 9">
    <name type="scientific">Paludisphaera mucosa</name>
    <dbReference type="NCBI Taxonomy" id="3030827"/>
    <lineage>
        <taxon>Bacteria</taxon>
        <taxon>Pseudomonadati</taxon>
        <taxon>Planctomycetota</taxon>
        <taxon>Planctomycetia</taxon>
        <taxon>Isosphaerales</taxon>
        <taxon>Isosphaeraceae</taxon>
        <taxon>Paludisphaera</taxon>
    </lineage>
</organism>
<sequence length="322" mass="35600">MPIEMERAAATTSLAPAGEESSGPPRLLVVDDSEFERRCIARLLDDFDGLRVEYAPGGLAALQALERDPPDLILTDLIMPGVDGLELVRRVHASRPGLPVILMTAFGGEGEAVRALRAGAADYLPKARLGQDLAATLRRALDGFTVDRRRNRLLRRLHGRTSTFELENDPELVEMLARLLAEEVAGLDLLDGSGRIRLQVALQEALANALYHGNLEVDSALRQEDEAVFYGLAEERRRQEPYRSRRIRVHASLDRRAADFEIADDGPGFDTGRADRPIEAEDLTRIGGRGLLLMRTFMDEVAYNARGNVVTLTKRFAPGRAR</sequence>
<evidence type="ECO:0000256" key="6">
    <source>
        <dbReference type="PROSITE-ProRule" id="PRU00169"/>
    </source>
</evidence>
<dbReference type="CDD" id="cd00156">
    <property type="entry name" value="REC"/>
    <property type="match status" value="1"/>
</dbReference>
<dbReference type="PROSITE" id="PS50110">
    <property type="entry name" value="RESPONSE_REGULATORY"/>
    <property type="match status" value="1"/>
</dbReference>
<dbReference type="SMART" id="SM00448">
    <property type="entry name" value="REC"/>
    <property type="match status" value="1"/>
</dbReference>
<dbReference type="Gene3D" id="3.30.565.10">
    <property type="entry name" value="Histidine kinase-like ATPase, C-terminal domain"/>
    <property type="match status" value="1"/>
</dbReference>
<dbReference type="SUPFAM" id="SSF52172">
    <property type="entry name" value="CheY-like"/>
    <property type="match status" value="1"/>
</dbReference>
<keyword evidence="4" id="KW-0238">DNA-binding</keyword>
<dbReference type="PANTHER" id="PTHR48111:SF1">
    <property type="entry name" value="TWO-COMPONENT RESPONSE REGULATOR ORR33"/>
    <property type="match status" value="1"/>
</dbReference>
<evidence type="ECO:0000256" key="2">
    <source>
        <dbReference type="ARBA" id="ARBA00023012"/>
    </source>
</evidence>
<dbReference type="InterPro" id="IPR036890">
    <property type="entry name" value="HATPase_C_sf"/>
</dbReference>
<dbReference type="InterPro" id="IPR001789">
    <property type="entry name" value="Sig_transdc_resp-reg_receiver"/>
</dbReference>
<dbReference type="Pfam" id="PF00072">
    <property type="entry name" value="Response_reg"/>
    <property type="match status" value="1"/>
</dbReference>
<reference evidence="8 9" key="1">
    <citation type="submission" date="2023-03" db="EMBL/GenBank/DDBJ databases">
        <title>Paludisphaera mucosa sp. nov. a novel planctomycete from northern fen.</title>
        <authorList>
            <person name="Ivanova A."/>
        </authorList>
    </citation>
    <scope>NUCLEOTIDE SEQUENCE [LARGE SCALE GENOMIC DNA]</scope>
    <source>
        <strain evidence="8 9">Pla2</strain>
    </source>
</reference>
<evidence type="ECO:0000256" key="1">
    <source>
        <dbReference type="ARBA" id="ARBA00022553"/>
    </source>
</evidence>
<keyword evidence="2" id="KW-0902">Two-component regulatory system</keyword>
<keyword evidence="1 6" id="KW-0597">Phosphoprotein</keyword>
<dbReference type="InterPro" id="IPR003594">
    <property type="entry name" value="HATPase_dom"/>
</dbReference>
<evidence type="ECO:0000256" key="4">
    <source>
        <dbReference type="ARBA" id="ARBA00023125"/>
    </source>
</evidence>
<dbReference type="Proteomes" id="UP001216907">
    <property type="component" value="Unassembled WGS sequence"/>
</dbReference>